<keyword evidence="5" id="KW-0653">Protein transport</keyword>
<organism evidence="10 11">
    <name type="scientific">Hirschia baltica (strain ATCC 49814 / DSM 5838 / IFAM 1418)</name>
    <dbReference type="NCBI Taxonomy" id="582402"/>
    <lineage>
        <taxon>Bacteria</taxon>
        <taxon>Pseudomonadati</taxon>
        <taxon>Pseudomonadota</taxon>
        <taxon>Alphaproteobacteria</taxon>
        <taxon>Hyphomonadales</taxon>
        <taxon>Hyphomonadaceae</taxon>
        <taxon>Hirschia</taxon>
    </lineage>
</organism>
<evidence type="ECO:0000256" key="2">
    <source>
        <dbReference type="ARBA" id="ARBA00022448"/>
    </source>
</evidence>
<evidence type="ECO:0000256" key="7">
    <source>
        <dbReference type="ARBA" id="ARBA00023136"/>
    </source>
</evidence>
<keyword evidence="11" id="KW-1185">Reference proteome</keyword>
<dbReference type="SUPFAM" id="SSF103473">
    <property type="entry name" value="MFS general substrate transporter"/>
    <property type="match status" value="1"/>
</dbReference>
<evidence type="ECO:0000256" key="4">
    <source>
        <dbReference type="ARBA" id="ARBA00022692"/>
    </source>
</evidence>
<reference evidence="11" key="1">
    <citation type="journal article" date="2011" name="J. Bacteriol.">
        <title>Genome sequences of eight morphologically diverse alphaproteobacteria.</title>
        <authorList>
            <consortium name="US DOE Joint Genome Institute"/>
            <person name="Brown P.J."/>
            <person name="Kysela D.T."/>
            <person name="Buechlein A."/>
            <person name="Hemmerich C."/>
            <person name="Brun Y.V."/>
        </authorList>
    </citation>
    <scope>NUCLEOTIDE SEQUENCE [LARGE SCALE GENOMIC DNA]</scope>
    <source>
        <strain evidence="11">ATCC 49814 / DSM 5838 / IFAM 1418</strain>
    </source>
</reference>
<protein>
    <submittedName>
        <fullName evidence="10">Amino acid/peptide transporter</fullName>
    </submittedName>
</protein>
<sequence length="582" mass="62973">MTETTIEDSQDKTILGHPRGLFVLFFAEMWERFSYYGMRGLLILYLTQHFLFSDHKSSLIYGAYVSLVYVMGIVGGILADRYLGKRKAIIFGAVLLTIGHFGMAFEGSGSKQIMTYSGAEYELKLDGRGGDAIPYVLSETGRSDISYDEGGSMMVIADSAQVGLPETIAREDYTTSVVQEDLYVNILYLSLAIIIAGVAFLKPNISAIVGDLYGIGDVRRDSGFTIFYMGINLGSFIASFACGILGIVYGWKYGFGLAGIGMLLGLVTFIGFKGWLNGKGEAPSETKLKQSVLGPINVEMLCYASAVIIAILAIWLIKNAEIVAPLMGIVGIVTFIALLAYAFFKLEGGERSGMFAVMYFALAQIPFWSLFEQAASSLNLFTDRLVDRTILGWNVPAPVFQALNAGFIFLFAPLIAWMWIFLAKRKLEPSAPVKFAIGVFLVAVGFLVLVAGMKLTGPGAMTGVLFIFLVYWVHTMGELFISPVGLSATTKMAPLTAAALAMSVWFLYTGLSNSLAGVIATMAGAETIGGQMVDAVTAKATYEAVYTKLAYVGMGIGVAMLAMGPLVKKWMREKEESQIADT</sequence>
<dbReference type="GO" id="GO:0005886">
    <property type="term" value="C:plasma membrane"/>
    <property type="evidence" value="ECO:0007669"/>
    <property type="project" value="UniProtKB-SubCell"/>
</dbReference>
<evidence type="ECO:0000256" key="9">
    <source>
        <dbReference type="SAM" id="Phobius"/>
    </source>
</evidence>
<feature type="transmembrane region" description="Helical" evidence="9">
    <location>
        <begin position="222"/>
        <end position="249"/>
    </location>
</feature>
<dbReference type="Gene3D" id="1.20.1250.20">
    <property type="entry name" value="MFS general substrate transporter like domains"/>
    <property type="match status" value="2"/>
</dbReference>
<feature type="transmembrane region" description="Helical" evidence="9">
    <location>
        <begin position="353"/>
        <end position="371"/>
    </location>
</feature>
<feature type="transmembrane region" description="Helical" evidence="9">
    <location>
        <begin position="459"/>
        <end position="481"/>
    </location>
</feature>
<dbReference type="InterPro" id="IPR050171">
    <property type="entry name" value="MFS_Transporters"/>
</dbReference>
<keyword evidence="6 9" id="KW-1133">Transmembrane helix</keyword>
<dbReference type="KEGG" id="hba:Hbal_1021"/>
<evidence type="ECO:0000256" key="1">
    <source>
        <dbReference type="ARBA" id="ARBA00004651"/>
    </source>
</evidence>
<evidence type="ECO:0000256" key="5">
    <source>
        <dbReference type="ARBA" id="ARBA00022856"/>
    </source>
</evidence>
<dbReference type="GO" id="GO:1904680">
    <property type="term" value="F:peptide transmembrane transporter activity"/>
    <property type="evidence" value="ECO:0007669"/>
    <property type="project" value="InterPro"/>
</dbReference>
<feature type="transmembrane region" description="Helical" evidence="9">
    <location>
        <begin position="296"/>
        <end position="317"/>
    </location>
</feature>
<dbReference type="PANTHER" id="PTHR23517">
    <property type="entry name" value="RESISTANCE PROTEIN MDTM, PUTATIVE-RELATED-RELATED"/>
    <property type="match status" value="1"/>
</dbReference>
<evidence type="ECO:0000313" key="11">
    <source>
        <dbReference type="Proteomes" id="UP000002745"/>
    </source>
</evidence>
<feature type="transmembrane region" description="Helical" evidence="9">
    <location>
        <begin position="402"/>
        <end position="423"/>
    </location>
</feature>
<evidence type="ECO:0000256" key="3">
    <source>
        <dbReference type="ARBA" id="ARBA00022475"/>
    </source>
</evidence>
<keyword evidence="3" id="KW-1003">Cell membrane</keyword>
<dbReference type="InterPro" id="IPR000109">
    <property type="entry name" value="POT_fam"/>
</dbReference>
<dbReference type="RefSeq" id="WP_015826865.1">
    <property type="nucleotide sequence ID" value="NC_012982.1"/>
</dbReference>
<feature type="transmembrane region" description="Helical" evidence="9">
    <location>
        <begin position="435"/>
        <end position="453"/>
    </location>
</feature>
<dbReference type="EMBL" id="CP001678">
    <property type="protein sequence ID" value="ACT58715.1"/>
    <property type="molecule type" value="Genomic_DNA"/>
</dbReference>
<dbReference type="OrthoDB" id="9772725at2"/>
<keyword evidence="2 8" id="KW-0813">Transport</keyword>
<evidence type="ECO:0000313" key="10">
    <source>
        <dbReference type="EMBL" id="ACT58715.1"/>
    </source>
</evidence>
<feature type="transmembrane region" description="Helical" evidence="9">
    <location>
        <begin position="255"/>
        <end position="276"/>
    </location>
</feature>
<dbReference type="InterPro" id="IPR005279">
    <property type="entry name" value="Dipep/tripep_permease"/>
</dbReference>
<proteinExistence type="inferred from homology"/>
<dbReference type="AlphaFoldDB" id="C6XQV9"/>
<feature type="transmembrane region" description="Helical" evidence="9">
    <location>
        <begin position="88"/>
        <end position="105"/>
    </location>
</feature>
<dbReference type="Proteomes" id="UP000002745">
    <property type="component" value="Chromosome"/>
</dbReference>
<keyword evidence="7 9" id="KW-0472">Membrane</keyword>
<comment type="subcellular location">
    <subcellularLocation>
        <location evidence="1">Cell membrane</location>
        <topology evidence="1">Multi-pass membrane protein</topology>
    </subcellularLocation>
    <subcellularLocation>
        <location evidence="8">Membrane</location>
        <topology evidence="8">Multi-pass membrane protein</topology>
    </subcellularLocation>
</comment>
<feature type="transmembrane region" description="Helical" evidence="9">
    <location>
        <begin position="549"/>
        <end position="567"/>
    </location>
</feature>
<dbReference type="Pfam" id="PF00854">
    <property type="entry name" value="PTR2"/>
    <property type="match status" value="1"/>
</dbReference>
<feature type="transmembrane region" description="Helical" evidence="9">
    <location>
        <begin position="323"/>
        <end position="344"/>
    </location>
</feature>
<dbReference type="PANTHER" id="PTHR23517:SF15">
    <property type="entry name" value="PROTON-DEPENDENT OLIGOPEPTIDE FAMILY TRANSPORT PROTEIN"/>
    <property type="match status" value="1"/>
</dbReference>
<comment type="similarity">
    <text evidence="8">Belongs to the major facilitator superfamily. Proton-dependent oligopeptide transporter (POT/PTR) (TC 2.A.17) family.</text>
</comment>
<feature type="transmembrane region" description="Helical" evidence="9">
    <location>
        <begin position="182"/>
        <end position="201"/>
    </location>
</feature>
<dbReference type="GO" id="GO:0006857">
    <property type="term" value="P:oligopeptide transport"/>
    <property type="evidence" value="ECO:0007669"/>
    <property type="project" value="InterPro"/>
</dbReference>
<dbReference type="PROSITE" id="PS01023">
    <property type="entry name" value="PTR2_2"/>
    <property type="match status" value="1"/>
</dbReference>
<keyword evidence="4 8" id="KW-0812">Transmembrane</keyword>
<keyword evidence="5" id="KW-0571">Peptide transport</keyword>
<accession>C6XQV9</accession>
<dbReference type="eggNOG" id="COG3104">
    <property type="taxonomic scope" value="Bacteria"/>
</dbReference>
<dbReference type="CDD" id="cd17346">
    <property type="entry name" value="MFS_DtpA_like"/>
    <property type="match status" value="1"/>
</dbReference>
<dbReference type="PROSITE" id="PS01022">
    <property type="entry name" value="PTR2_1"/>
    <property type="match status" value="1"/>
</dbReference>
<gene>
    <name evidence="10" type="ordered locus">Hbal_1021</name>
</gene>
<dbReference type="InterPro" id="IPR036259">
    <property type="entry name" value="MFS_trans_sf"/>
</dbReference>
<dbReference type="InterPro" id="IPR018456">
    <property type="entry name" value="PTR2_symporter_CS"/>
</dbReference>
<dbReference type="HOGENOM" id="CLU_004790_0_2_5"/>
<evidence type="ECO:0000256" key="6">
    <source>
        <dbReference type="ARBA" id="ARBA00022989"/>
    </source>
</evidence>
<feature type="transmembrane region" description="Helical" evidence="9">
    <location>
        <begin position="58"/>
        <end position="79"/>
    </location>
</feature>
<evidence type="ECO:0000256" key="8">
    <source>
        <dbReference type="RuleBase" id="RU003755"/>
    </source>
</evidence>
<name>C6XQV9_HIRBI</name>
<dbReference type="NCBIfam" id="TIGR00924">
    <property type="entry name" value="yjdL_sub1_fam"/>
    <property type="match status" value="1"/>
</dbReference>
<feature type="transmembrane region" description="Helical" evidence="9">
    <location>
        <begin position="33"/>
        <end position="52"/>
    </location>
</feature>